<organism evidence="2">
    <name type="scientific">Streptomyces anulatus</name>
    <name type="common">Streptomyces chrysomallus</name>
    <dbReference type="NCBI Taxonomy" id="1892"/>
    <lineage>
        <taxon>Bacteria</taxon>
        <taxon>Bacillati</taxon>
        <taxon>Actinomycetota</taxon>
        <taxon>Actinomycetes</taxon>
        <taxon>Kitasatosporales</taxon>
        <taxon>Streptomycetaceae</taxon>
        <taxon>Streptomyces</taxon>
    </lineage>
</organism>
<evidence type="ECO:0000313" key="2">
    <source>
        <dbReference type="EMBL" id="NEB83586.1"/>
    </source>
</evidence>
<dbReference type="EMBL" id="JAAGMK010000127">
    <property type="protein sequence ID" value="NEB83586.1"/>
    <property type="molecule type" value="Genomic_DNA"/>
</dbReference>
<proteinExistence type="predicted"/>
<keyword evidence="1" id="KW-0732">Signal</keyword>
<feature type="chain" id="PRO_5026276273" evidence="1">
    <location>
        <begin position="28"/>
        <end position="109"/>
    </location>
</feature>
<gene>
    <name evidence="2" type="ORF">G3I43_05220</name>
</gene>
<dbReference type="AlphaFoldDB" id="A0A6G3SKP5"/>
<comment type="caution">
    <text evidence="2">The sequence shown here is derived from an EMBL/GenBank/DDBJ whole genome shotgun (WGS) entry which is preliminary data.</text>
</comment>
<sequence length="109" mass="11553">MYGRIAAAAAAAAVLALSAAGAAPAYAEPPGSNELSRSARAGLCYYHTICVVSTNNVYYRDAPNGHALGQVHRGQEFHTRGGEGPWFRGDIVGGRANVWIHGDYLEDHL</sequence>
<name>A0A6G3SKP5_STRAQ</name>
<evidence type="ECO:0000256" key="1">
    <source>
        <dbReference type="SAM" id="SignalP"/>
    </source>
</evidence>
<feature type="signal peptide" evidence="1">
    <location>
        <begin position="1"/>
        <end position="27"/>
    </location>
</feature>
<dbReference type="RefSeq" id="WP_164256733.1">
    <property type="nucleotide sequence ID" value="NZ_JAAGMK010000127.1"/>
</dbReference>
<reference evidence="2" key="1">
    <citation type="submission" date="2020-01" db="EMBL/GenBank/DDBJ databases">
        <title>Insect and environment-associated Actinomycetes.</title>
        <authorList>
            <person name="Currrie C."/>
            <person name="Chevrette M."/>
            <person name="Carlson C."/>
            <person name="Stubbendieck R."/>
            <person name="Wendt-Pienkowski E."/>
        </authorList>
    </citation>
    <scope>NUCLEOTIDE SEQUENCE</scope>
    <source>
        <strain evidence="2">SID505</strain>
    </source>
</reference>
<protein>
    <submittedName>
        <fullName evidence="2">SH3 domain-containing protein</fullName>
    </submittedName>
</protein>
<accession>A0A6G3SKP5</accession>